<reference evidence="1 2" key="1">
    <citation type="submission" date="2019-08" db="EMBL/GenBank/DDBJ databases">
        <title>Whole genome of Aphis craccivora.</title>
        <authorList>
            <person name="Voronova N.V."/>
            <person name="Shulinski R.S."/>
            <person name="Bandarenka Y.V."/>
            <person name="Zhorov D.G."/>
            <person name="Warner D."/>
        </authorList>
    </citation>
    <scope>NUCLEOTIDE SEQUENCE [LARGE SCALE GENOMIC DNA]</scope>
    <source>
        <strain evidence="1">180601</strain>
        <tissue evidence="1">Whole Body</tissue>
    </source>
</reference>
<dbReference type="PANTHER" id="PTHR37162:SF11">
    <property type="match status" value="1"/>
</dbReference>
<accession>A0A6G0VIG3</accession>
<dbReference type="AlphaFoldDB" id="A0A6G0VIG3"/>
<feature type="non-terminal residue" evidence="1">
    <location>
        <position position="177"/>
    </location>
</feature>
<comment type="caution">
    <text evidence="1">The sequence shown here is derived from an EMBL/GenBank/DDBJ whole genome shotgun (WGS) entry which is preliminary data.</text>
</comment>
<dbReference type="PANTHER" id="PTHR37162">
    <property type="entry name" value="HAT FAMILY DIMERISATION DOMAINCONTAINING PROTEIN-RELATED"/>
    <property type="match status" value="1"/>
</dbReference>
<proteinExistence type="predicted"/>
<dbReference type="OrthoDB" id="6625270at2759"/>
<name>A0A6G0VIG3_APHCR</name>
<sequence length="177" mass="20343">MKMVTSNFSASSCIDIASVFNSMFPESVPISFSLSRTKFRYLLTDALQPYFQKQLHNDITRQHYTLSYDETTNSTGSKELEIAVRYWSESKGLIVHHHLQSFFIGRTTGEDLFEKLKEALDNAHLPLNKLIHLGSDGPNVNKKVYRLMNEECLTVRNQKLLNIGFCNIHLLHNAFCK</sequence>
<dbReference type="EMBL" id="VUJU01016541">
    <property type="protein sequence ID" value="KAF0688756.1"/>
    <property type="molecule type" value="Genomic_DNA"/>
</dbReference>
<keyword evidence="2" id="KW-1185">Reference proteome</keyword>
<gene>
    <name evidence="1" type="ORF">FWK35_00037160</name>
</gene>
<dbReference type="Proteomes" id="UP000478052">
    <property type="component" value="Unassembled WGS sequence"/>
</dbReference>
<evidence type="ECO:0000313" key="2">
    <source>
        <dbReference type="Proteomes" id="UP000478052"/>
    </source>
</evidence>
<evidence type="ECO:0000313" key="1">
    <source>
        <dbReference type="EMBL" id="KAF0688756.1"/>
    </source>
</evidence>
<protein>
    <submittedName>
        <fullName evidence="1">Myosin motor domain-containing protein</fullName>
    </submittedName>
</protein>
<organism evidence="1 2">
    <name type="scientific">Aphis craccivora</name>
    <name type="common">Cowpea aphid</name>
    <dbReference type="NCBI Taxonomy" id="307492"/>
    <lineage>
        <taxon>Eukaryota</taxon>
        <taxon>Metazoa</taxon>
        <taxon>Ecdysozoa</taxon>
        <taxon>Arthropoda</taxon>
        <taxon>Hexapoda</taxon>
        <taxon>Insecta</taxon>
        <taxon>Pterygota</taxon>
        <taxon>Neoptera</taxon>
        <taxon>Paraneoptera</taxon>
        <taxon>Hemiptera</taxon>
        <taxon>Sternorrhyncha</taxon>
        <taxon>Aphidomorpha</taxon>
        <taxon>Aphidoidea</taxon>
        <taxon>Aphididae</taxon>
        <taxon>Aphidini</taxon>
        <taxon>Aphis</taxon>
        <taxon>Aphis</taxon>
    </lineage>
</organism>